<comment type="similarity">
    <text evidence="2">Belongs to the major facilitator superfamily. EmrB family.</text>
</comment>
<feature type="transmembrane region" description="Helical" evidence="8">
    <location>
        <begin position="241"/>
        <end position="260"/>
    </location>
</feature>
<organism evidence="10 11">
    <name type="scientific">Nitrospira japonica</name>
    <dbReference type="NCBI Taxonomy" id="1325564"/>
    <lineage>
        <taxon>Bacteria</taxon>
        <taxon>Pseudomonadati</taxon>
        <taxon>Nitrospirota</taxon>
        <taxon>Nitrospiria</taxon>
        <taxon>Nitrospirales</taxon>
        <taxon>Nitrospiraceae</taxon>
        <taxon>Nitrospira</taxon>
    </lineage>
</organism>
<keyword evidence="7 8" id="KW-0472">Membrane</keyword>
<feature type="transmembrane region" description="Helical" evidence="8">
    <location>
        <begin position="210"/>
        <end position="229"/>
    </location>
</feature>
<dbReference type="GO" id="GO:0005886">
    <property type="term" value="C:plasma membrane"/>
    <property type="evidence" value="ECO:0007669"/>
    <property type="project" value="UniProtKB-SubCell"/>
</dbReference>
<evidence type="ECO:0000256" key="4">
    <source>
        <dbReference type="ARBA" id="ARBA00022475"/>
    </source>
</evidence>
<evidence type="ECO:0000256" key="1">
    <source>
        <dbReference type="ARBA" id="ARBA00004651"/>
    </source>
</evidence>
<evidence type="ECO:0000256" key="3">
    <source>
        <dbReference type="ARBA" id="ARBA00022448"/>
    </source>
</evidence>
<feature type="transmembrane region" description="Helical" evidence="8">
    <location>
        <begin position="176"/>
        <end position="198"/>
    </location>
</feature>
<feature type="transmembrane region" description="Helical" evidence="8">
    <location>
        <begin position="344"/>
        <end position="360"/>
    </location>
</feature>
<proteinExistence type="inferred from homology"/>
<dbReference type="STRING" id="1325564.NSJP_3881"/>
<dbReference type="InterPro" id="IPR020846">
    <property type="entry name" value="MFS_dom"/>
</dbReference>
<evidence type="ECO:0000313" key="11">
    <source>
        <dbReference type="Proteomes" id="UP000192042"/>
    </source>
</evidence>
<evidence type="ECO:0000256" key="8">
    <source>
        <dbReference type="SAM" id="Phobius"/>
    </source>
</evidence>
<comment type="subcellular location">
    <subcellularLocation>
        <location evidence="1">Cell membrane</location>
        <topology evidence="1">Multi-pass membrane protein</topology>
    </subcellularLocation>
</comment>
<feature type="transmembrane region" description="Helical" evidence="8">
    <location>
        <begin position="90"/>
        <end position="113"/>
    </location>
</feature>
<dbReference type="NCBIfam" id="TIGR00711">
    <property type="entry name" value="efflux_EmrB"/>
    <property type="match status" value="1"/>
</dbReference>
<keyword evidence="6 8" id="KW-1133">Transmembrane helix</keyword>
<feature type="transmembrane region" description="Helical" evidence="8">
    <location>
        <begin position="484"/>
        <end position="510"/>
    </location>
</feature>
<dbReference type="Pfam" id="PF07690">
    <property type="entry name" value="MFS_1"/>
    <property type="match status" value="1"/>
</dbReference>
<feature type="transmembrane region" description="Helical" evidence="8">
    <location>
        <begin position="20"/>
        <end position="39"/>
    </location>
</feature>
<keyword evidence="11" id="KW-1185">Reference proteome</keyword>
<feature type="transmembrane region" description="Helical" evidence="8">
    <location>
        <begin position="59"/>
        <end position="78"/>
    </location>
</feature>
<evidence type="ECO:0000313" key="10">
    <source>
        <dbReference type="EMBL" id="SLM50048.1"/>
    </source>
</evidence>
<dbReference type="Gene3D" id="1.20.1250.20">
    <property type="entry name" value="MFS general substrate transporter like domains"/>
    <property type="match status" value="1"/>
</dbReference>
<dbReference type="PANTHER" id="PTHR42718:SF9">
    <property type="entry name" value="MAJOR FACILITATOR SUPERFAMILY MULTIDRUG TRANSPORTER MFSC"/>
    <property type="match status" value="1"/>
</dbReference>
<dbReference type="InterPro" id="IPR036259">
    <property type="entry name" value="MFS_trans_sf"/>
</dbReference>
<gene>
    <name evidence="10" type="ORF">NSJP_3881</name>
</gene>
<dbReference type="EMBL" id="LT828648">
    <property type="protein sequence ID" value="SLM50048.1"/>
    <property type="molecule type" value="Genomic_DNA"/>
</dbReference>
<evidence type="ECO:0000256" key="6">
    <source>
        <dbReference type="ARBA" id="ARBA00022989"/>
    </source>
</evidence>
<evidence type="ECO:0000256" key="7">
    <source>
        <dbReference type="ARBA" id="ARBA00023136"/>
    </source>
</evidence>
<protein>
    <submittedName>
        <fullName evidence="10">Putative Multidrug resistance protein B</fullName>
    </submittedName>
</protein>
<evidence type="ECO:0000259" key="9">
    <source>
        <dbReference type="PROSITE" id="PS50850"/>
    </source>
</evidence>
<dbReference type="InterPro" id="IPR011701">
    <property type="entry name" value="MFS"/>
</dbReference>
<dbReference type="GO" id="GO:0022857">
    <property type="term" value="F:transmembrane transporter activity"/>
    <property type="evidence" value="ECO:0007669"/>
    <property type="project" value="InterPro"/>
</dbReference>
<sequence>MNDASPSSGSRDARLCGWPFILFNVVFGLAHMIVLFNAGSYVALLPHAAGDLGGVLPSFGTWAQTDFMIALALAFPIARWLAARFGEGRVFVWAFVVYAAASALCSIDVSISAFVPARIFLGLAGGLTLPLGQSLLLQEYPDRLKSMGLAIWGLFTLMPLTLGFAAGGWIADEWGWRSLFYLNIPLSLAVSGFTAALLHRRPFEVRREPFDFVGFLLLAVILGGLQTILNEGNDFDWFDDPFLRIVLLIVVAAVPIWIVWELGERQPAVDLRLFKNRNFAVGVLCLTLGFLSLQGLLSLFVVQLQMLMGYSSTLAGMVFLPMILLGIPMIAIMHEVAKHVDVRLLASVNALGFAATYYWIGLFDDPQSYDQIFWPMVLAGVFLGSFFTPLTVLTLKGLSGDQMLRAAEAANILRIAAGALGITWQGVVLFRRLPFHQLQLSDHFGGRTSASYDVLQPIVEKLQQVGLDPGMIERKLQLMMKQQAGILALNDAFLLSSYLCLGLAFLVWLARPTREPAVSRAETVRVVRSEELMEQP</sequence>
<feature type="domain" description="Major facilitator superfamily (MFS) profile" evidence="9">
    <location>
        <begin position="23"/>
        <end position="515"/>
    </location>
</feature>
<dbReference type="InterPro" id="IPR004638">
    <property type="entry name" value="EmrB-like"/>
</dbReference>
<dbReference type="KEGG" id="nja:NSJP_3881"/>
<name>A0A1W1IAG6_9BACT</name>
<feature type="transmembrane region" description="Helical" evidence="8">
    <location>
        <begin position="372"/>
        <end position="395"/>
    </location>
</feature>
<dbReference type="PROSITE" id="PS50850">
    <property type="entry name" value="MFS"/>
    <property type="match status" value="1"/>
</dbReference>
<dbReference type="PANTHER" id="PTHR42718">
    <property type="entry name" value="MAJOR FACILITATOR SUPERFAMILY MULTIDRUG TRANSPORTER MFSC"/>
    <property type="match status" value="1"/>
</dbReference>
<dbReference type="RefSeq" id="WP_080888203.1">
    <property type="nucleotide sequence ID" value="NZ_LT828648.1"/>
</dbReference>
<keyword evidence="4" id="KW-1003">Cell membrane</keyword>
<dbReference type="AlphaFoldDB" id="A0A1W1IAG6"/>
<feature type="transmembrane region" description="Helical" evidence="8">
    <location>
        <begin position="314"/>
        <end position="332"/>
    </location>
</feature>
<reference evidence="10 11" key="1">
    <citation type="submission" date="2017-03" db="EMBL/GenBank/DDBJ databases">
        <authorList>
            <person name="Afonso C.L."/>
            <person name="Miller P.J."/>
            <person name="Scott M.A."/>
            <person name="Spackman E."/>
            <person name="Goraichik I."/>
            <person name="Dimitrov K.M."/>
            <person name="Suarez D.L."/>
            <person name="Swayne D.E."/>
        </authorList>
    </citation>
    <scope>NUCLEOTIDE SEQUENCE [LARGE SCALE GENOMIC DNA]</scope>
    <source>
        <strain evidence="10">Genome sequencing of Nitrospira japonica strain NJ11</strain>
    </source>
</reference>
<dbReference type="OrthoDB" id="9812221at2"/>
<dbReference type="SUPFAM" id="SSF103473">
    <property type="entry name" value="MFS general substrate transporter"/>
    <property type="match status" value="1"/>
</dbReference>
<evidence type="ECO:0000256" key="2">
    <source>
        <dbReference type="ARBA" id="ARBA00008537"/>
    </source>
</evidence>
<keyword evidence="5 8" id="KW-0812">Transmembrane</keyword>
<accession>A0A1W1IAG6</accession>
<keyword evidence="3" id="KW-0813">Transport</keyword>
<dbReference type="Proteomes" id="UP000192042">
    <property type="component" value="Chromosome I"/>
</dbReference>
<evidence type="ECO:0000256" key="5">
    <source>
        <dbReference type="ARBA" id="ARBA00022692"/>
    </source>
</evidence>
<feature type="transmembrane region" description="Helical" evidence="8">
    <location>
        <begin position="281"/>
        <end position="302"/>
    </location>
</feature>
<feature type="transmembrane region" description="Helical" evidence="8">
    <location>
        <begin position="119"/>
        <end position="137"/>
    </location>
</feature>
<feature type="transmembrane region" description="Helical" evidence="8">
    <location>
        <begin position="149"/>
        <end position="170"/>
    </location>
</feature>